<sequence length="67" mass="7219">MSISIEVDKAALEDNADIFVQTPAPTNLEEMVIANSLSTLFLFDFIVKFASVILQNAFAASLALAID</sequence>
<comment type="caution">
    <text evidence="1">The sequence shown here is derived from an EMBL/GenBank/DDBJ whole genome shotgun (WGS) entry which is preliminary data.</text>
</comment>
<evidence type="ECO:0000313" key="2">
    <source>
        <dbReference type="Proteomes" id="UP000252139"/>
    </source>
</evidence>
<dbReference type="Proteomes" id="UP000252139">
    <property type="component" value="Unassembled WGS sequence"/>
</dbReference>
<dbReference type="EMBL" id="PJQL01001376">
    <property type="protein sequence ID" value="RCH88948.1"/>
    <property type="molecule type" value="Genomic_DNA"/>
</dbReference>
<proteinExistence type="predicted"/>
<name>A0A367JG64_RHIAZ</name>
<dbReference type="OrthoDB" id="2280749at2759"/>
<dbReference type="AlphaFoldDB" id="A0A367JG64"/>
<keyword evidence="2" id="KW-1185">Reference proteome</keyword>
<protein>
    <submittedName>
        <fullName evidence="1">Uncharacterized protein</fullName>
    </submittedName>
</protein>
<reference evidence="1 2" key="1">
    <citation type="journal article" date="2018" name="G3 (Bethesda)">
        <title>Phylogenetic and Phylogenomic Definition of Rhizopus Species.</title>
        <authorList>
            <person name="Gryganskyi A.P."/>
            <person name="Golan J."/>
            <person name="Dolatabadi S."/>
            <person name="Mondo S."/>
            <person name="Robb S."/>
            <person name="Idnurm A."/>
            <person name="Muszewska A."/>
            <person name="Steczkiewicz K."/>
            <person name="Masonjones S."/>
            <person name="Liao H.L."/>
            <person name="Gajdeczka M.T."/>
            <person name="Anike F."/>
            <person name="Vuek A."/>
            <person name="Anishchenko I.M."/>
            <person name="Voigt K."/>
            <person name="de Hoog G.S."/>
            <person name="Smith M.E."/>
            <person name="Heitman J."/>
            <person name="Vilgalys R."/>
            <person name="Stajich J.E."/>
        </authorList>
    </citation>
    <scope>NUCLEOTIDE SEQUENCE [LARGE SCALE GENOMIC DNA]</scope>
    <source>
        <strain evidence="1 2">CBS 357.93</strain>
    </source>
</reference>
<accession>A0A367JG64</accession>
<evidence type="ECO:0000313" key="1">
    <source>
        <dbReference type="EMBL" id="RCH88948.1"/>
    </source>
</evidence>
<organism evidence="1 2">
    <name type="scientific">Rhizopus azygosporus</name>
    <name type="common">Rhizopus microsporus var. azygosporus</name>
    <dbReference type="NCBI Taxonomy" id="86630"/>
    <lineage>
        <taxon>Eukaryota</taxon>
        <taxon>Fungi</taxon>
        <taxon>Fungi incertae sedis</taxon>
        <taxon>Mucoromycota</taxon>
        <taxon>Mucoromycotina</taxon>
        <taxon>Mucoromycetes</taxon>
        <taxon>Mucorales</taxon>
        <taxon>Mucorineae</taxon>
        <taxon>Rhizopodaceae</taxon>
        <taxon>Rhizopus</taxon>
    </lineage>
</organism>
<gene>
    <name evidence="1" type="ORF">CU097_004141</name>
</gene>